<evidence type="ECO:0000313" key="4">
    <source>
        <dbReference type="Proteomes" id="UP000276389"/>
    </source>
</evidence>
<protein>
    <submittedName>
        <fullName evidence="3">Filamentous hemagglutinin N-terminal domain-containing protein</fullName>
    </submittedName>
</protein>
<accession>A0A3R9Q3R9</accession>
<dbReference type="Proteomes" id="UP000276389">
    <property type="component" value="Unassembled WGS sequence"/>
</dbReference>
<dbReference type="SMART" id="SM00912">
    <property type="entry name" value="Haemagg_act"/>
    <property type="match status" value="1"/>
</dbReference>
<name>A0A3R9Q3R9_9ENTR</name>
<proteinExistence type="predicted"/>
<dbReference type="SUPFAM" id="SSF51126">
    <property type="entry name" value="Pectin lyase-like"/>
    <property type="match status" value="1"/>
</dbReference>
<evidence type="ECO:0000259" key="2">
    <source>
        <dbReference type="SMART" id="SM00912"/>
    </source>
</evidence>
<dbReference type="Pfam" id="PF05594">
    <property type="entry name" value="Fil_haemagg"/>
    <property type="match status" value="12"/>
</dbReference>
<keyword evidence="1" id="KW-0732">Signal</keyword>
<feature type="signal peptide" evidence="1">
    <location>
        <begin position="1"/>
        <end position="32"/>
    </location>
</feature>
<organism evidence="3 4">
    <name type="scientific">Enterobacter huaxiensis</name>
    <dbReference type="NCBI Taxonomy" id="2494702"/>
    <lineage>
        <taxon>Bacteria</taxon>
        <taxon>Pseudomonadati</taxon>
        <taxon>Pseudomonadota</taxon>
        <taxon>Gammaproteobacteria</taxon>
        <taxon>Enterobacterales</taxon>
        <taxon>Enterobacteriaceae</taxon>
        <taxon>Enterobacter</taxon>
    </lineage>
</organism>
<feature type="domain" description="Filamentous haemagglutinin FhaB/tRNA nuclease CdiA-like TPS" evidence="2">
    <location>
        <begin position="45"/>
        <end position="165"/>
    </location>
</feature>
<dbReference type="EMBL" id="RWHU01000003">
    <property type="protein sequence ID" value="RSK68009.1"/>
    <property type="molecule type" value="Genomic_DNA"/>
</dbReference>
<dbReference type="RefSeq" id="WP_125914335.1">
    <property type="nucleotide sequence ID" value="NZ_RWHU01000003.1"/>
</dbReference>
<dbReference type="InterPro" id="IPR010069">
    <property type="entry name" value="CdiA_FHA1_rpt"/>
</dbReference>
<dbReference type="InterPro" id="IPR011050">
    <property type="entry name" value="Pectin_lyase_fold/virulence"/>
</dbReference>
<gene>
    <name evidence="3" type="ORF">EJE24_09655</name>
</gene>
<dbReference type="Gene3D" id="2.160.20.10">
    <property type="entry name" value="Single-stranded right-handed beta-helix, Pectin lyase-like"/>
    <property type="match status" value="1"/>
</dbReference>
<dbReference type="InterPro" id="IPR008638">
    <property type="entry name" value="FhaB/CdiA-like_TPS"/>
</dbReference>
<dbReference type="InterPro" id="IPR012334">
    <property type="entry name" value="Pectin_lyas_fold"/>
</dbReference>
<evidence type="ECO:0000256" key="1">
    <source>
        <dbReference type="SAM" id="SignalP"/>
    </source>
</evidence>
<sequence length="1292" mass="131795">MNSKKNSTPRFDMKWHPVAAAVLLALPIVAQAADISIKNGVVGSANNVPVININTANDKGLSHNVYDKLNVGKNGVIFNNSATGANTTLGGNVQGNSNLTSGSAKVILNEVTSKNATAINGMMEIAGDKADLIIANPNGITVSGGGTINTGKLTLTTGTPDVKDGQVAGYSVNGGTITLGQMSTTSPTDILARNVVVTDKVSAGELNVVAGNNYVNSAGQATGTVTATGSRNTNSIDVAALGGMYAKKINLVSTENGVGVRNLGLLSAGDGGVNIDSKGQLLNSNARIETSGQINIKTNGALNNTTGAIAATGSIALDTNKNSLVNTRAGNISTSGDLYINSGAIDNTNGKMASAGTLAVDTNNATLTNSGKGNTVGIEAGIVALKTGTLNNSNGQIKGGYVGLESTALNNNSGLVDSLGNVDVISAGNVDNTRGLLRSAGGTTKISAKGAVSNGSTKTADTSSNDSLGIIAEKGVQIAANSINNNGGQMASNGDISLESNGAIDNYAGKLNSSAKVIAKGSSLRNDNGGLSGKGGVSVSTTGNITNYIGVISSEEGDIALGANTVNNYGGFMMGQNIGIEANGDVNNNTAMIVASKALTVKANNTIDNRNGDNFGSAFGLYFGMPQQKGGMIGKEGISLTGNNIYNNTSRIVAENGPLAVQAKGNIDNTRALLMSGTDATLKAGGVFYNNYATTYAAGNLNIDTVSLENYSNGTLIDNNATGIIASDNDLVLNVNNNVNNYGWISSKGDAIVNVLKGVFYNRNTLAAEKSLTLSALNGVENFKNISAAGGDLTITTQRHVTNNNNSNMVGDNVTITAVNDINNRGNIVGDSDLTVKTNGNLNNNLTMRGEGDVSISANSINNNNATLKANGSMTLATAANVGNNRGSITAGNGDISIVSAKGNIDNYSGTILSAGAVNIAGGALNNDYGQIAGVNDIDLTLTGNFDSYRGSVLSEKGDVTLKGNAIDNNYGLIAGKNVTVDAKSTVYNNTAMMAASQKLSVTSAGNIENRYGNNFVSQLGSYFGITGDAGGMVGTEGVSLSAQNVYNNYSSIIAEKGPLSLIAKSTLDNTWGMLVSGADAIVKAAGVFYNNYATTWSAGNLDVTTSTLYNASNGSMANNTATGVIASDKKLTLNVDNSFTNYGWISSKDTLNVNVLKGVLYNRNTLSADNALAINAQNGVENFQDIVAGTSVNIDTQRHVTNNAKSNILAQNIAINAVNDINNRGNIVGDYTLTAKTSGNIYNYLNMLSYGVANVTANNVTNSGKDAVLGGLAGLELNANKVTNTGTIVGI</sequence>
<dbReference type="NCBIfam" id="TIGR01731">
    <property type="entry name" value="fil_hemag_20aa"/>
    <property type="match status" value="10"/>
</dbReference>
<comment type="caution">
    <text evidence="3">The sequence shown here is derived from an EMBL/GenBank/DDBJ whole genome shotgun (WGS) entry which is preliminary data.</text>
</comment>
<evidence type="ECO:0000313" key="3">
    <source>
        <dbReference type="EMBL" id="RSK68009.1"/>
    </source>
</evidence>
<dbReference type="Pfam" id="PF05860">
    <property type="entry name" value="TPS"/>
    <property type="match status" value="1"/>
</dbReference>
<reference evidence="3 4" key="1">
    <citation type="submission" date="2018-12" db="EMBL/GenBank/DDBJ databases">
        <title>The Genome Submission of two Enterobacter spp. strains.</title>
        <authorList>
            <person name="Wu W."/>
            <person name="Wei L."/>
            <person name="Feng Y."/>
            <person name="Zong Z."/>
        </authorList>
    </citation>
    <scope>NUCLEOTIDE SEQUENCE [LARGE SCALE GENOMIC DNA]</scope>
    <source>
        <strain evidence="3 4">WCHEHu045002</strain>
    </source>
</reference>
<feature type="chain" id="PRO_5018628249" evidence="1">
    <location>
        <begin position="33"/>
        <end position="1292"/>
    </location>
</feature>
<dbReference type="NCBIfam" id="TIGR01901">
    <property type="entry name" value="adhes_NPXG"/>
    <property type="match status" value="1"/>
</dbReference>
<dbReference type="InterPro" id="IPR008619">
    <property type="entry name" value="Filamentous_hemagglutn_rpt"/>
</dbReference>